<dbReference type="Pfam" id="PF09439">
    <property type="entry name" value="SRPRB"/>
    <property type="match status" value="1"/>
</dbReference>
<evidence type="ECO:0000256" key="5">
    <source>
        <dbReference type="ARBA" id="ARBA00022741"/>
    </source>
</evidence>
<evidence type="ECO:0000313" key="13">
    <source>
        <dbReference type="Proteomes" id="UP001176517"/>
    </source>
</evidence>
<gene>
    <name evidence="12" type="ORF">OC846_003705</name>
</gene>
<keyword evidence="13" id="KW-1185">Reference proteome</keyword>
<dbReference type="EMBL" id="JAPDMZ010000095">
    <property type="protein sequence ID" value="KAK0550320.1"/>
    <property type="molecule type" value="Genomic_DNA"/>
</dbReference>
<evidence type="ECO:0000256" key="10">
    <source>
        <dbReference type="ARBA" id="ARBA00023170"/>
    </source>
</evidence>
<dbReference type="GO" id="GO:0005789">
    <property type="term" value="C:endoplasmic reticulum membrane"/>
    <property type="evidence" value="ECO:0007669"/>
    <property type="project" value="UniProtKB-SubCell"/>
</dbReference>
<keyword evidence="6" id="KW-0256">Endoplasmic reticulum</keyword>
<organism evidence="12 13">
    <name type="scientific">Tilletia horrida</name>
    <dbReference type="NCBI Taxonomy" id="155126"/>
    <lineage>
        <taxon>Eukaryota</taxon>
        <taxon>Fungi</taxon>
        <taxon>Dikarya</taxon>
        <taxon>Basidiomycota</taxon>
        <taxon>Ustilaginomycotina</taxon>
        <taxon>Exobasidiomycetes</taxon>
        <taxon>Tilletiales</taxon>
        <taxon>Tilletiaceae</taxon>
        <taxon>Tilletia</taxon>
    </lineage>
</organism>
<dbReference type="GO" id="GO:0005525">
    <property type="term" value="F:GTP binding"/>
    <property type="evidence" value="ECO:0007669"/>
    <property type="project" value="UniProtKB-KW"/>
</dbReference>
<keyword evidence="8" id="KW-0342">GTP-binding</keyword>
<evidence type="ECO:0000256" key="9">
    <source>
        <dbReference type="ARBA" id="ARBA00023136"/>
    </source>
</evidence>
<evidence type="ECO:0000256" key="4">
    <source>
        <dbReference type="ARBA" id="ARBA00022692"/>
    </source>
</evidence>
<dbReference type="Proteomes" id="UP001176517">
    <property type="component" value="Unassembled WGS sequence"/>
</dbReference>
<keyword evidence="5" id="KW-0547">Nucleotide-binding</keyword>
<comment type="subcellular location">
    <subcellularLocation>
        <location evidence="1">Endoplasmic reticulum membrane</location>
        <topology evidence="1">Single-pass membrane protein</topology>
    </subcellularLocation>
</comment>
<accession>A0AAN6JXP5</accession>
<sequence length="479" mass="48893">MAFLAPAVRWPDAIQTQLIQWKLVNPESLEFEGSPALIASTVLSILILTTVFTYTFRRTPRGIVSTAQPVSVSNEKGEHVRTKRKQPLSTALVGPQGAGKTALYSTLLYGITPHTQTSQQSSSVTLSISAQEESGSLQEAQKKVNVVLHDLPGHPRLRPLAKHAQIIAGADVILFCIDTVAALGGSAGGAAASAETLTATVDYLHSTLMSLARQRIGASSSGKNKPPVLPPAFAILLTRADLSPLLAGFFAAASPTKKESSDVADNPEAAASAAALGRAKKHQAASAVLLSRARTALEQELRKRRAADVDLASGGGGGFTSTAPGGGSADPLTKKAKAKIGGMGEVARGEGEGSGSGGIVGSILSIFGIGGLLSASRKRGGGVVDEDSGLGGGADGGDDGHLDVADYYLSSGGAGSTFSFDKLDPEVVSEGSIPILLSSVGSRQRGWEQKTVNGSLSDMPALDGLAELKSWIAGPASGA</sequence>
<evidence type="ECO:0000256" key="7">
    <source>
        <dbReference type="ARBA" id="ARBA00022989"/>
    </source>
</evidence>
<dbReference type="InterPro" id="IPR027417">
    <property type="entry name" value="P-loop_NTPase"/>
</dbReference>
<protein>
    <recommendedName>
        <fullName evidence="3">Signal recognition particle receptor subunit beta</fullName>
    </recommendedName>
</protein>
<evidence type="ECO:0000256" key="3">
    <source>
        <dbReference type="ARBA" id="ARBA00020256"/>
    </source>
</evidence>
<evidence type="ECO:0000256" key="11">
    <source>
        <dbReference type="SAM" id="MobiDB-lite"/>
    </source>
</evidence>
<keyword evidence="9" id="KW-0472">Membrane</keyword>
<reference evidence="12" key="1">
    <citation type="journal article" date="2023" name="PhytoFront">
        <title>Draft Genome Resources of Seven Strains of Tilletia horrida, Causal Agent of Kernel Smut of Rice.</title>
        <authorList>
            <person name="Khanal S."/>
            <person name="Antony Babu S."/>
            <person name="Zhou X.G."/>
        </authorList>
    </citation>
    <scope>NUCLEOTIDE SEQUENCE</scope>
    <source>
        <strain evidence="12">TX6</strain>
    </source>
</reference>
<keyword evidence="7" id="KW-1133">Transmembrane helix</keyword>
<comment type="similarity">
    <text evidence="2">Belongs to the SRP receptor beta subunit family.</text>
</comment>
<evidence type="ECO:0000256" key="2">
    <source>
        <dbReference type="ARBA" id="ARBA00005619"/>
    </source>
</evidence>
<evidence type="ECO:0000256" key="6">
    <source>
        <dbReference type="ARBA" id="ARBA00022824"/>
    </source>
</evidence>
<comment type="caution">
    <text evidence="12">The sequence shown here is derived from an EMBL/GenBank/DDBJ whole genome shotgun (WGS) entry which is preliminary data.</text>
</comment>
<feature type="region of interest" description="Disordered" evidence="11">
    <location>
        <begin position="312"/>
        <end position="334"/>
    </location>
</feature>
<evidence type="ECO:0000256" key="1">
    <source>
        <dbReference type="ARBA" id="ARBA00004389"/>
    </source>
</evidence>
<evidence type="ECO:0000256" key="8">
    <source>
        <dbReference type="ARBA" id="ARBA00023134"/>
    </source>
</evidence>
<dbReference type="InterPro" id="IPR019009">
    <property type="entry name" value="SRP_receptor_beta_su"/>
</dbReference>
<keyword evidence="10" id="KW-0675">Receptor</keyword>
<dbReference type="SUPFAM" id="SSF52540">
    <property type="entry name" value="P-loop containing nucleoside triphosphate hydrolases"/>
    <property type="match status" value="1"/>
</dbReference>
<feature type="compositionally biased region" description="Gly residues" evidence="11">
    <location>
        <begin position="313"/>
        <end position="328"/>
    </location>
</feature>
<name>A0AAN6JXP5_9BASI</name>
<evidence type="ECO:0000313" key="12">
    <source>
        <dbReference type="EMBL" id="KAK0550320.1"/>
    </source>
</evidence>
<dbReference type="Gene3D" id="3.40.50.300">
    <property type="entry name" value="P-loop containing nucleotide triphosphate hydrolases"/>
    <property type="match status" value="1"/>
</dbReference>
<proteinExistence type="inferred from homology"/>
<keyword evidence="4" id="KW-0812">Transmembrane</keyword>
<dbReference type="AlphaFoldDB" id="A0AAN6JXP5"/>